<dbReference type="Bgee" id="ENSCJAG00000014311">
    <property type="expression patterns" value="Expressed in cerebellum and 4 other cell types or tissues"/>
</dbReference>
<keyword evidence="6 7" id="KW-1015">Disulfide bond</keyword>
<evidence type="ECO:0000256" key="9">
    <source>
        <dbReference type="SAM" id="MobiDB-lite"/>
    </source>
</evidence>
<feature type="region of interest" description="Disordered" evidence="9">
    <location>
        <begin position="749"/>
        <end position="855"/>
    </location>
</feature>
<evidence type="ECO:0000256" key="10">
    <source>
        <dbReference type="SAM" id="Phobius"/>
    </source>
</evidence>
<gene>
    <name evidence="14" type="primary">ADAM22</name>
</gene>
<feature type="disulfide bond" evidence="7">
    <location>
        <begin position="473"/>
        <end position="493"/>
    </location>
</feature>
<keyword evidence="3 10" id="KW-0812">Transmembrane</keyword>
<dbReference type="PROSITE" id="PS00427">
    <property type="entry name" value="DISINTEGRIN_1"/>
    <property type="match status" value="1"/>
</dbReference>
<dbReference type="PROSITE" id="PS50215">
    <property type="entry name" value="ADAM_MEPRO"/>
    <property type="match status" value="1"/>
</dbReference>
<keyword evidence="4 10" id="KW-1133">Transmembrane helix</keyword>
<reference evidence="14" key="1">
    <citation type="submission" date="2009-03" db="EMBL/GenBank/DDBJ databases">
        <authorList>
            <person name="Warren W."/>
            <person name="Ye L."/>
            <person name="Minx P."/>
            <person name="Worley K."/>
            <person name="Gibbs R."/>
            <person name="Wilson R.K."/>
        </authorList>
    </citation>
    <scope>NUCLEOTIDE SEQUENCE [LARGE SCALE GENOMIC DNA]</scope>
</reference>
<feature type="domain" description="Disintegrin" evidence="12">
    <location>
        <begin position="414"/>
        <end position="501"/>
    </location>
</feature>
<evidence type="ECO:0000313" key="15">
    <source>
        <dbReference type="Proteomes" id="UP000008225"/>
    </source>
</evidence>
<keyword evidence="15" id="KW-1185">Reference proteome</keyword>
<dbReference type="Ensembl" id="ENSCJAT00000027801.5">
    <property type="protein sequence ID" value="ENSCJAP00000026306.5"/>
    <property type="gene ID" value="ENSCJAG00000014311.5"/>
</dbReference>
<feature type="compositionally biased region" description="Low complexity" evidence="9">
    <location>
        <begin position="757"/>
        <end position="774"/>
    </location>
</feature>
<dbReference type="InterPro" id="IPR001590">
    <property type="entry name" value="Peptidase_M12B"/>
</dbReference>
<sequence length="882" mass="97573">MLAAAAASVPFLLLCALGTCPPARCGQAGDALLTELEKRKEDRFLERQSIVPLRLIYRSGGEDETQRDALDTLVRGDPGGQKLTHVDRASFQVDAFGTSFILDVVLNHDLLSSEYIERHIEPGDKTVEVKGGEHCYYQGHIRGNPDSFVALSTCHGLHGMFYDGNHTYLIEPEENDTTQEDFHFHSVYKSRLFEFPLDDLPSEFQQVNITPPKFILKPRPKRSKRQLRRYPRNVEEETKYIELMIVNDHLMFKKHRLSVVHTNTYAKSVVNMADLIYKDQLKTRIVLVAMETWATDNKFAISENPMITLREFMKYRRDFIKEKSDAVHLFSGSQFESSRSGAAYIGGICSLLKGGGVNEVESNATDTWSGCIMGDTGYYLPKKFTQCNIEEYHDFLNSGGGACLFNKPSKLLDPPECGNGFIEAGEECDCGTPAECVLEGAECCKKCTLTQDSQCSDGLCCKKCKFQPMGTVCREAVNDCDIRETCSGNSSQCAPNIHKMDGYSCDGVQGICFGGRCKTRDRQCKYIWGQKVTASDKYCYEKLNIEGTEKGNCGKDKDTWIQCNKRDVLCGYLLCTNIGNIPRLGELDGEITSTLVVQQGRTLNCSGGHVKLEEDVDLGYVEDGTPCGPQMMCLEHRCLPVASFNFSTCLSSKEGTICSGNGVCSNELKCVCNRHWIGSDCNTYFPHNDDAKTGITLSGNGVAGTNIIIGIIAGTILVLALILGITAWGYKQLPQGDYVKKPGDGDSFYSDIPPGVSTNSASSSKKRSNGLSHSWSERIPDTKHISDICENGRPRSNSWQGNLGGNKKKIRGKRFRPRSNSTETLSPAKSPSSSTGSIASSRKYPYPMPPLPDEEKKVNRQSARVCGNLFHVLTCSVIIIYL</sequence>
<name>F7IGK7_CALJA</name>
<dbReference type="Pfam" id="PF00200">
    <property type="entry name" value="Disintegrin"/>
    <property type="match status" value="1"/>
</dbReference>
<dbReference type="InterPro" id="IPR013111">
    <property type="entry name" value="EGF_extracell"/>
</dbReference>
<proteinExistence type="predicted"/>
<evidence type="ECO:0000256" key="3">
    <source>
        <dbReference type="ARBA" id="ARBA00022692"/>
    </source>
</evidence>
<dbReference type="Gene3D" id="3.40.390.10">
    <property type="entry name" value="Collagenase (Catalytic Domain)"/>
    <property type="match status" value="2"/>
</dbReference>
<dbReference type="Pfam" id="PF01421">
    <property type="entry name" value="Reprolysin"/>
    <property type="match status" value="2"/>
</dbReference>
<dbReference type="PROSITE" id="PS50214">
    <property type="entry name" value="DISINTEGRIN_2"/>
    <property type="match status" value="1"/>
</dbReference>
<evidence type="ECO:0000259" key="12">
    <source>
        <dbReference type="PROSITE" id="PS50214"/>
    </source>
</evidence>
<dbReference type="Proteomes" id="UP000008225">
    <property type="component" value="Chromosome 8"/>
</dbReference>
<dbReference type="InterPro" id="IPR018358">
    <property type="entry name" value="Disintegrin_CS"/>
</dbReference>
<dbReference type="PROSITE" id="PS00022">
    <property type="entry name" value="EGF_1"/>
    <property type="match status" value="1"/>
</dbReference>
<dbReference type="CDD" id="cd04269">
    <property type="entry name" value="ZnMc_adamalysin_II_like"/>
    <property type="match status" value="1"/>
</dbReference>
<feature type="compositionally biased region" description="Low complexity" evidence="9">
    <location>
        <begin position="826"/>
        <end position="841"/>
    </location>
</feature>
<dbReference type="Gene3D" id="2.10.25.10">
    <property type="entry name" value="Laminin"/>
    <property type="match status" value="1"/>
</dbReference>
<dbReference type="GO" id="GO:0098839">
    <property type="term" value="C:postsynaptic density membrane"/>
    <property type="evidence" value="ECO:0007669"/>
    <property type="project" value="TreeGrafter"/>
</dbReference>
<feature type="signal peptide" evidence="11">
    <location>
        <begin position="1"/>
        <end position="25"/>
    </location>
</feature>
<protein>
    <submittedName>
        <fullName evidence="14">ADAM metallopeptidase domain 22</fullName>
    </submittedName>
</protein>
<dbReference type="PRINTS" id="PR00289">
    <property type="entry name" value="DISINTEGRIN"/>
</dbReference>
<dbReference type="InterPro" id="IPR036436">
    <property type="entry name" value="Disintegrin_dom_sf"/>
</dbReference>
<feature type="compositionally biased region" description="Basic and acidic residues" evidence="9">
    <location>
        <begin position="775"/>
        <end position="793"/>
    </location>
</feature>
<evidence type="ECO:0000256" key="7">
    <source>
        <dbReference type="PROSITE-ProRule" id="PRU00068"/>
    </source>
</evidence>
<dbReference type="GO" id="GO:0006508">
    <property type="term" value="P:proteolysis"/>
    <property type="evidence" value="ECO:0007669"/>
    <property type="project" value="InterPro"/>
</dbReference>
<dbReference type="Pfam" id="PF08516">
    <property type="entry name" value="ADAM_CR"/>
    <property type="match status" value="1"/>
</dbReference>
<feature type="active site" evidence="8">
    <location>
        <position position="359"/>
    </location>
</feature>
<evidence type="ECO:0000256" key="1">
    <source>
        <dbReference type="ARBA" id="ARBA00004479"/>
    </source>
</evidence>
<reference evidence="14" key="3">
    <citation type="submission" date="2025-09" db="UniProtKB">
        <authorList>
            <consortium name="Ensembl"/>
        </authorList>
    </citation>
    <scope>IDENTIFICATION</scope>
</reference>
<feature type="transmembrane region" description="Helical" evidence="10">
    <location>
        <begin position="707"/>
        <end position="730"/>
    </location>
</feature>
<accession>F7IGK7</accession>
<dbReference type="GO" id="GO:0004222">
    <property type="term" value="F:metalloendopeptidase activity"/>
    <property type="evidence" value="ECO:0007669"/>
    <property type="project" value="InterPro"/>
</dbReference>
<dbReference type="SUPFAM" id="SSF55486">
    <property type="entry name" value="Metalloproteases ('zincins'), catalytic domain"/>
    <property type="match status" value="1"/>
</dbReference>
<dbReference type="PANTHER" id="PTHR11905:SF14">
    <property type="entry name" value="DISINTEGRIN AND METALLOPROTEINASE DOMAIN-CONTAINING PROTEIN 22"/>
    <property type="match status" value="1"/>
</dbReference>
<dbReference type="InterPro" id="IPR024079">
    <property type="entry name" value="MetalloPept_cat_dom_sf"/>
</dbReference>
<feature type="chain" id="PRO_5035195543" evidence="11">
    <location>
        <begin position="26"/>
        <end position="882"/>
    </location>
</feature>
<dbReference type="Pfam" id="PF07974">
    <property type="entry name" value="EGF_2"/>
    <property type="match status" value="1"/>
</dbReference>
<feature type="compositionally biased region" description="Basic residues" evidence="9">
    <location>
        <begin position="806"/>
        <end position="817"/>
    </location>
</feature>
<evidence type="ECO:0000256" key="2">
    <source>
        <dbReference type="ARBA" id="ARBA00022536"/>
    </source>
</evidence>
<dbReference type="SUPFAM" id="SSF57552">
    <property type="entry name" value="Blood coagulation inhibitor (disintegrin)"/>
    <property type="match status" value="1"/>
</dbReference>
<keyword evidence="11" id="KW-0732">Signal</keyword>
<feature type="domain" description="Peptidase M12B" evidence="13">
    <location>
        <begin position="239"/>
        <end position="408"/>
    </location>
</feature>
<reference evidence="14" key="2">
    <citation type="submission" date="2025-08" db="UniProtKB">
        <authorList>
            <consortium name="Ensembl"/>
        </authorList>
    </citation>
    <scope>IDENTIFICATION</scope>
</reference>
<evidence type="ECO:0000256" key="8">
    <source>
        <dbReference type="PROSITE-ProRule" id="PRU00276"/>
    </source>
</evidence>
<keyword evidence="2" id="KW-0245">EGF-like domain</keyword>
<evidence type="ECO:0000256" key="4">
    <source>
        <dbReference type="ARBA" id="ARBA00022989"/>
    </source>
</evidence>
<dbReference type="Pfam" id="PF01562">
    <property type="entry name" value="Pep_M12B_propep"/>
    <property type="match status" value="1"/>
</dbReference>
<dbReference type="Gene3D" id="4.10.70.10">
    <property type="entry name" value="Disintegrin domain"/>
    <property type="match status" value="1"/>
</dbReference>
<dbReference type="SMART" id="SM00050">
    <property type="entry name" value="DISIN"/>
    <property type="match status" value="1"/>
</dbReference>
<dbReference type="SMART" id="SM00608">
    <property type="entry name" value="ACR"/>
    <property type="match status" value="1"/>
</dbReference>
<dbReference type="FunFam" id="4.10.70.10:FF:000001">
    <property type="entry name" value="Disintegrin and metalloproteinase domain-containing protein 22"/>
    <property type="match status" value="1"/>
</dbReference>
<dbReference type="InterPro" id="IPR002870">
    <property type="entry name" value="Peptidase_M12B_N"/>
</dbReference>
<comment type="subcellular location">
    <subcellularLocation>
        <location evidence="1">Membrane</location>
        <topology evidence="1">Single-pass type I membrane protein</topology>
    </subcellularLocation>
</comment>
<dbReference type="InterPro" id="IPR000742">
    <property type="entry name" value="EGF"/>
</dbReference>
<dbReference type="MEROPS" id="M12.978"/>
<dbReference type="AlphaFoldDB" id="F7IGK7"/>
<evidence type="ECO:0000256" key="5">
    <source>
        <dbReference type="ARBA" id="ARBA00023136"/>
    </source>
</evidence>
<comment type="caution">
    <text evidence="8">Lacks conserved residue(s) required for the propagation of feature annotation.</text>
</comment>
<keyword evidence="5 10" id="KW-0472">Membrane</keyword>
<dbReference type="InterPro" id="IPR034027">
    <property type="entry name" value="Reprolysin_adamalysin"/>
</dbReference>
<dbReference type="InterPro" id="IPR006586">
    <property type="entry name" value="ADAM_Cys-rich"/>
</dbReference>
<evidence type="ECO:0000256" key="11">
    <source>
        <dbReference type="SAM" id="SignalP"/>
    </source>
</evidence>
<dbReference type="PANTHER" id="PTHR11905">
    <property type="entry name" value="ADAM A DISINTEGRIN AND METALLOPROTEASE DOMAIN"/>
    <property type="match status" value="1"/>
</dbReference>
<evidence type="ECO:0000256" key="6">
    <source>
        <dbReference type="ARBA" id="ARBA00023157"/>
    </source>
</evidence>
<dbReference type="InterPro" id="IPR001762">
    <property type="entry name" value="Disintegrin_dom"/>
</dbReference>
<evidence type="ECO:0000313" key="14">
    <source>
        <dbReference type="Ensembl" id="ENSCJAP00000026306.5"/>
    </source>
</evidence>
<evidence type="ECO:0000259" key="13">
    <source>
        <dbReference type="PROSITE" id="PS50215"/>
    </source>
</evidence>
<organism evidence="14 15">
    <name type="scientific">Callithrix jacchus</name>
    <name type="common">White-tufted-ear marmoset</name>
    <name type="synonym">Simia Jacchus</name>
    <dbReference type="NCBI Taxonomy" id="9483"/>
    <lineage>
        <taxon>Eukaryota</taxon>
        <taxon>Metazoa</taxon>
        <taxon>Chordata</taxon>
        <taxon>Craniata</taxon>
        <taxon>Vertebrata</taxon>
        <taxon>Euteleostomi</taxon>
        <taxon>Mammalia</taxon>
        <taxon>Eutheria</taxon>
        <taxon>Euarchontoglires</taxon>
        <taxon>Primates</taxon>
        <taxon>Haplorrhini</taxon>
        <taxon>Platyrrhini</taxon>
        <taxon>Cebidae</taxon>
        <taxon>Callitrichinae</taxon>
        <taxon>Callithrix</taxon>
        <taxon>Callithrix</taxon>
    </lineage>
</organism>
<dbReference type="GeneTree" id="ENSGT00940000156889"/>